<dbReference type="GO" id="GO:0006281">
    <property type="term" value="P:DNA repair"/>
    <property type="evidence" value="ECO:0007669"/>
    <property type="project" value="TreeGrafter"/>
</dbReference>
<protein>
    <submittedName>
        <fullName evidence="1">Pyrophosphatase PpaX</fullName>
    </submittedName>
</protein>
<dbReference type="NCBIfam" id="NF009804">
    <property type="entry name" value="PRK13288.1"/>
    <property type="match status" value="1"/>
</dbReference>
<dbReference type="NCBIfam" id="TIGR01549">
    <property type="entry name" value="HAD-SF-IA-v1"/>
    <property type="match status" value="1"/>
</dbReference>
<dbReference type="GO" id="GO:0005829">
    <property type="term" value="C:cytosol"/>
    <property type="evidence" value="ECO:0007669"/>
    <property type="project" value="TreeGrafter"/>
</dbReference>
<dbReference type="SFLD" id="SFLDG01135">
    <property type="entry name" value="C1.5.6:_HAD__Beta-PGM__Phospha"/>
    <property type="match status" value="1"/>
</dbReference>
<dbReference type="PANTHER" id="PTHR43434">
    <property type="entry name" value="PHOSPHOGLYCOLATE PHOSPHATASE"/>
    <property type="match status" value="1"/>
</dbReference>
<dbReference type="InterPro" id="IPR023198">
    <property type="entry name" value="PGP-like_dom2"/>
</dbReference>
<dbReference type="SUPFAM" id="SSF56784">
    <property type="entry name" value="HAD-like"/>
    <property type="match status" value="1"/>
</dbReference>
<accession>A0A8J3A0R0</accession>
<dbReference type="NCBIfam" id="TIGR01509">
    <property type="entry name" value="HAD-SF-IA-v3"/>
    <property type="match status" value="1"/>
</dbReference>
<dbReference type="InterPro" id="IPR050155">
    <property type="entry name" value="HAD-like_hydrolase_sf"/>
</dbReference>
<dbReference type="FunFam" id="3.40.50.1000:FF:000022">
    <property type="entry name" value="Phosphoglycolate phosphatase"/>
    <property type="match status" value="1"/>
</dbReference>
<dbReference type="CDD" id="cd02616">
    <property type="entry name" value="HAD_PPase"/>
    <property type="match status" value="1"/>
</dbReference>
<evidence type="ECO:0000313" key="1">
    <source>
        <dbReference type="EMBL" id="GGH89042.1"/>
    </source>
</evidence>
<dbReference type="SFLD" id="SFLDS00003">
    <property type="entry name" value="Haloacid_Dehalogenase"/>
    <property type="match status" value="1"/>
</dbReference>
<dbReference type="InterPro" id="IPR023214">
    <property type="entry name" value="HAD_sf"/>
</dbReference>
<dbReference type="InterPro" id="IPR036412">
    <property type="entry name" value="HAD-like_sf"/>
</dbReference>
<gene>
    <name evidence="1" type="primary">ppaX</name>
    <name evidence="1" type="ORF">GCM10007096_42740</name>
</gene>
<dbReference type="SFLD" id="SFLDG01129">
    <property type="entry name" value="C1.5:_HAD__Beta-PGM__Phosphata"/>
    <property type="match status" value="1"/>
</dbReference>
<dbReference type="EMBL" id="BMFV01000065">
    <property type="protein sequence ID" value="GGH89042.1"/>
    <property type="molecule type" value="Genomic_DNA"/>
</dbReference>
<organism evidence="1 2">
    <name type="scientific">Pullulanibacillus pueri</name>
    <dbReference type="NCBI Taxonomy" id="1437324"/>
    <lineage>
        <taxon>Bacteria</taxon>
        <taxon>Bacillati</taxon>
        <taxon>Bacillota</taxon>
        <taxon>Bacilli</taxon>
        <taxon>Bacillales</taxon>
        <taxon>Sporolactobacillaceae</taxon>
        <taxon>Pullulanibacillus</taxon>
    </lineage>
</organism>
<evidence type="ECO:0000313" key="2">
    <source>
        <dbReference type="Proteomes" id="UP000656813"/>
    </source>
</evidence>
<dbReference type="InterPro" id="IPR006439">
    <property type="entry name" value="HAD-SF_hydro_IA"/>
</dbReference>
<proteinExistence type="predicted"/>
<reference evidence="1" key="2">
    <citation type="submission" date="2020-09" db="EMBL/GenBank/DDBJ databases">
        <authorList>
            <person name="Sun Q."/>
            <person name="Zhou Y."/>
        </authorList>
    </citation>
    <scope>NUCLEOTIDE SEQUENCE</scope>
    <source>
        <strain evidence="1">CGMCC 1.12777</strain>
    </source>
</reference>
<dbReference type="Gene3D" id="3.40.50.1000">
    <property type="entry name" value="HAD superfamily/HAD-like"/>
    <property type="match status" value="1"/>
</dbReference>
<reference evidence="1" key="1">
    <citation type="journal article" date="2014" name="Int. J. Syst. Evol. Microbiol.">
        <title>Complete genome sequence of Corynebacterium casei LMG S-19264T (=DSM 44701T), isolated from a smear-ripened cheese.</title>
        <authorList>
            <consortium name="US DOE Joint Genome Institute (JGI-PGF)"/>
            <person name="Walter F."/>
            <person name="Albersmeier A."/>
            <person name="Kalinowski J."/>
            <person name="Ruckert C."/>
        </authorList>
    </citation>
    <scope>NUCLEOTIDE SEQUENCE</scope>
    <source>
        <strain evidence="1">CGMCC 1.12777</strain>
    </source>
</reference>
<dbReference type="PANTHER" id="PTHR43434:SF26">
    <property type="entry name" value="PYROPHOSPHATASE PPAX"/>
    <property type="match status" value="1"/>
</dbReference>
<dbReference type="Pfam" id="PF13419">
    <property type="entry name" value="HAD_2"/>
    <property type="match status" value="1"/>
</dbReference>
<dbReference type="Proteomes" id="UP000656813">
    <property type="component" value="Unassembled WGS sequence"/>
</dbReference>
<keyword evidence="2" id="KW-1185">Reference proteome</keyword>
<dbReference type="AlphaFoldDB" id="A0A8J3A0R0"/>
<sequence>MIKTVLFDLDGTLINTNDLIIASFLHTLDQYYPQKYTEKDIVEFIGEPLEVSFGRMESDEAKIGEMVGVYRKHNVAMHDALVKEYPNVLTTIETLHSQGYKLGVVTTKRLDTVALGLKLSKLEPYFDVVVTIDDVVHAKPDPEPVLKALKALNAQPSEALMVGDSPSDIEAGKKAGTKTVAVGWSIKGADLLRQSQPDYLIDDMKEMLEIVQTV</sequence>
<name>A0A8J3A0R0_9BACL</name>
<comment type="caution">
    <text evidence="1">The sequence shown here is derived from an EMBL/GenBank/DDBJ whole genome shotgun (WGS) entry which is preliminary data.</text>
</comment>
<dbReference type="Gene3D" id="1.10.150.240">
    <property type="entry name" value="Putative phosphatase, domain 2"/>
    <property type="match status" value="1"/>
</dbReference>
<dbReference type="InterPro" id="IPR041492">
    <property type="entry name" value="HAD_2"/>
</dbReference>
<dbReference type="GO" id="GO:0008967">
    <property type="term" value="F:phosphoglycolate phosphatase activity"/>
    <property type="evidence" value="ECO:0007669"/>
    <property type="project" value="TreeGrafter"/>
</dbReference>